<proteinExistence type="predicted"/>
<accession>A6KJL8</accession>
<protein>
    <submittedName>
        <fullName evidence="2">RCG56772</fullName>
    </submittedName>
</protein>
<feature type="compositionally biased region" description="Basic and acidic residues" evidence="1">
    <location>
        <begin position="9"/>
        <end position="23"/>
    </location>
</feature>
<evidence type="ECO:0000256" key="1">
    <source>
        <dbReference type="SAM" id="MobiDB-lite"/>
    </source>
</evidence>
<dbReference type="Proteomes" id="UP000234681">
    <property type="component" value="Chromosome 4"/>
</dbReference>
<sequence length="42" mass="4555">MAPPVTCRQRLDADTSVEEPKRGLSLEHVDMGCMSTAIQSPP</sequence>
<evidence type="ECO:0000313" key="2">
    <source>
        <dbReference type="EMBL" id="EDL86420.1"/>
    </source>
</evidence>
<reference evidence="3" key="1">
    <citation type="submission" date="2005-09" db="EMBL/GenBank/DDBJ databases">
        <authorList>
            <person name="Mural R.J."/>
            <person name="Li P.W."/>
            <person name="Adams M.D."/>
            <person name="Amanatides P.G."/>
            <person name="Baden-Tillson H."/>
            <person name="Barnstead M."/>
            <person name="Chin S.H."/>
            <person name="Dew I."/>
            <person name="Evans C.A."/>
            <person name="Ferriera S."/>
            <person name="Flanigan M."/>
            <person name="Fosler C."/>
            <person name="Glodek A."/>
            <person name="Gu Z."/>
            <person name="Holt R.A."/>
            <person name="Jennings D."/>
            <person name="Kraft C.L."/>
            <person name="Lu F."/>
            <person name="Nguyen T."/>
            <person name="Nusskern D.R."/>
            <person name="Pfannkoch C.M."/>
            <person name="Sitter C."/>
            <person name="Sutton G.G."/>
            <person name="Venter J.C."/>
            <person name="Wang Z."/>
            <person name="Woodage T."/>
            <person name="Zheng X.H."/>
            <person name="Zhong F."/>
        </authorList>
    </citation>
    <scope>NUCLEOTIDE SEQUENCE [LARGE SCALE GENOMIC DNA]</scope>
    <source>
        <strain>BN</strain>
        <strain evidence="3">Sprague-Dawley</strain>
    </source>
</reference>
<evidence type="ECO:0000313" key="3">
    <source>
        <dbReference type="Proteomes" id="UP000234681"/>
    </source>
</evidence>
<dbReference type="EMBL" id="CH474057">
    <property type="protein sequence ID" value="EDL86420.1"/>
    <property type="molecule type" value="Genomic_DNA"/>
</dbReference>
<gene>
    <name evidence="2" type="ORF">rCG_56772</name>
</gene>
<feature type="region of interest" description="Disordered" evidence="1">
    <location>
        <begin position="1"/>
        <end position="23"/>
    </location>
</feature>
<name>A6KJL8_RAT</name>
<dbReference type="AlphaFoldDB" id="A6KJL8"/>
<organism evidence="2 3">
    <name type="scientific">Rattus norvegicus</name>
    <name type="common">Rat</name>
    <dbReference type="NCBI Taxonomy" id="10116"/>
    <lineage>
        <taxon>Eukaryota</taxon>
        <taxon>Metazoa</taxon>
        <taxon>Chordata</taxon>
        <taxon>Craniata</taxon>
        <taxon>Vertebrata</taxon>
        <taxon>Euteleostomi</taxon>
        <taxon>Mammalia</taxon>
        <taxon>Eutheria</taxon>
        <taxon>Euarchontoglires</taxon>
        <taxon>Glires</taxon>
        <taxon>Rodentia</taxon>
        <taxon>Myomorpha</taxon>
        <taxon>Muroidea</taxon>
        <taxon>Muridae</taxon>
        <taxon>Murinae</taxon>
        <taxon>Rattus</taxon>
    </lineage>
</organism>